<evidence type="ECO:0000259" key="2">
    <source>
        <dbReference type="PROSITE" id="PS51192"/>
    </source>
</evidence>
<dbReference type="Pfam" id="PF00176">
    <property type="entry name" value="SNF2-rel_dom"/>
    <property type="match status" value="1"/>
</dbReference>
<dbReference type="SMART" id="SM00487">
    <property type="entry name" value="DEXDc"/>
    <property type="match status" value="1"/>
</dbReference>
<dbReference type="InterPro" id="IPR000330">
    <property type="entry name" value="SNF2_N"/>
</dbReference>
<dbReference type="InterPro" id="IPR001650">
    <property type="entry name" value="Helicase_C-like"/>
</dbReference>
<protein>
    <submittedName>
        <fullName evidence="4">DEAD/DEAH box helicase</fullName>
    </submittedName>
</protein>
<feature type="domain" description="Helicase ATP-binding" evidence="2">
    <location>
        <begin position="461"/>
        <end position="627"/>
    </location>
</feature>
<evidence type="ECO:0000256" key="1">
    <source>
        <dbReference type="ARBA" id="ARBA00022801"/>
    </source>
</evidence>
<dbReference type="SUPFAM" id="SSF52540">
    <property type="entry name" value="P-loop containing nucleoside triphosphate hydrolases"/>
    <property type="match status" value="2"/>
</dbReference>
<gene>
    <name evidence="4" type="ORF">HXA33_04195</name>
</gene>
<comment type="caution">
    <text evidence="4">The sequence shown here is derived from an EMBL/GenBank/DDBJ whole genome shotgun (WGS) entry which is preliminary data.</text>
</comment>
<dbReference type="InterPro" id="IPR038718">
    <property type="entry name" value="SNF2-like_sf"/>
</dbReference>
<keyword evidence="4" id="KW-0067">ATP-binding</keyword>
<dbReference type="GO" id="GO:0016787">
    <property type="term" value="F:hydrolase activity"/>
    <property type="evidence" value="ECO:0007669"/>
    <property type="project" value="UniProtKB-KW"/>
</dbReference>
<feature type="domain" description="Helicase C-terminal" evidence="3">
    <location>
        <begin position="760"/>
        <end position="912"/>
    </location>
</feature>
<dbReference type="RefSeq" id="WP_257820482.1">
    <property type="nucleotide sequence ID" value="NZ_JABXYM010000001.1"/>
</dbReference>
<keyword evidence="1" id="KW-0378">Hydrolase</keyword>
<sequence>MLRIKQQLFFSQPATYYGVSLDLVPVPSSYSTKSVLSEAIWIPTDSVHVIAEIEEADLPFQLDEVFSHFILLMKDLVNTISHLSVYPTREGTWWFTDEKATKINAFLIHDAKFSETMNMNFKSILHDWLQVYVSHSHHFKEELTLYRKTLTMHLSNESNIQSWLNALGDPTIAAPIAEPLYPMCMSYWNGTTPEPFQLQLALEPPPFPKGDWNLIWYIKEWNSGLHSTLTDITEGTHSLRQNPVPWLKGEMKKKAQDILYPLSLSDTRTHSFSISHEKVSLFLLEDIKNLEENGISVLIPDKLIKRVTPQATAFVSTAISDTEQERYTPWIKSHVSWELILGDVTLEEETFRRLVAEQRQLLYINHQWVLWNADVANHLLNYIDHTNANTEFSFTDAIRHVFNAPLSEKDDELANSFVTWKLTEKTKKTLAKQKETLHHLISKKWLTLLKSYQQTGVDWLLNMRELQLGCCLADDMGLGKTIQVISYLDTIFSQSSDTRGTSPFLILCPSSLIHHWEKELKTFANHLNVYVHSGPPMKREDTFTHIIASSHVVVCSYAVAIRDKTLMTGHAWEACIFDEAQMLKNSRTKQRRIVKSLRAQHVIALTGTPVENHPSDIWSLMDILVPGLLKDETTFYKQFIYSANNHEKEDRLEKLRMLIRPFILRRTKEQFSSTWQLPEKVAHTYSVQLTPEQITLYKAVLDDWKENSLALPENTQRAMIFKTMTKLKQICNHPGQLVKDRFPKMYEKERSYKWDKAVELLEQWMSGNKRGLIFTQYRFIGELFQAYAKSTWQLDIPFFHGGLSSDNRRRMIETFQTNESVPFMVISLRAGGFGLNLTEATEVMHYDRWWNPAVEAQATDRVHRIGQTHTVNIHTIITKGTIEERIEALINEKKKLQQAVLDGRPLPIWQLTNEELTELFSLT</sequence>
<evidence type="ECO:0000313" key="4">
    <source>
        <dbReference type="EMBL" id="MCR6095736.1"/>
    </source>
</evidence>
<dbReference type="Pfam" id="PF00271">
    <property type="entry name" value="Helicase_C"/>
    <property type="match status" value="1"/>
</dbReference>
<dbReference type="Gene3D" id="3.40.50.300">
    <property type="entry name" value="P-loop containing nucleotide triphosphate hydrolases"/>
    <property type="match status" value="1"/>
</dbReference>
<dbReference type="SMART" id="SM00490">
    <property type="entry name" value="HELICc"/>
    <property type="match status" value="1"/>
</dbReference>
<dbReference type="CDD" id="cd18793">
    <property type="entry name" value="SF2_C_SNF"/>
    <property type="match status" value="1"/>
</dbReference>
<dbReference type="InterPro" id="IPR049730">
    <property type="entry name" value="SNF2/RAD54-like_C"/>
</dbReference>
<dbReference type="AlphaFoldDB" id="A0A9Q4AZR1"/>
<name>A0A9Q4AZR1_SALAG</name>
<dbReference type="InterPro" id="IPR014001">
    <property type="entry name" value="Helicase_ATP-bd"/>
</dbReference>
<reference evidence="4" key="1">
    <citation type="submission" date="2020-06" db="EMBL/GenBank/DDBJ databases">
        <title>Insight into the genomes of haloalkaliphilic bacilli from Kenyan soda lakes.</title>
        <authorList>
            <person name="Mwirichia R."/>
            <person name="Villamizar G.C."/>
            <person name="Poehlein A."/>
            <person name="Mugweru J."/>
            <person name="Kipnyargis A."/>
            <person name="Kiplimo D."/>
            <person name="Orwa P."/>
            <person name="Daniel R."/>
        </authorList>
    </citation>
    <scope>NUCLEOTIDE SEQUENCE</scope>
    <source>
        <strain evidence="4">B1096_S55</strain>
    </source>
</reference>
<organism evidence="4 5">
    <name type="scientific">Salipaludibacillus agaradhaerens</name>
    <name type="common">Bacillus agaradhaerens</name>
    <dbReference type="NCBI Taxonomy" id="76935"/>
    <lineage>
        <taxon>Bacteria</taxon>
        <taxon>Bacillati</taxon>
        <taxon>Bacillota</taxon>
        <taxon>Bacilli</taxon>
        <taxon>Bacillales</taxon>
        <taxon>Bacillaceae</taxon>
    </lineage>
</organism>
<dbReference type="InterPro" id="IPR027417">
    <property type="entry name" value="P-loop_NTPase"/>
</dbReference>
<dbReference type="Gene3D" id="3.40.50.10810">
    <property type="entry name" value="Tandem AAA-ATPase domain"/>
    <property type="match status" value="1"/>
</dbReference>
<dbReference type="EMBL" id="JABXYM010000001">
    <property type="protein sequence ID" value="MCR6095736.1"/>
    <property type="molecule type" value="Genomic_DNA"/>
</dbReference>
<accession>A0A9Q4AZR1</accession>
<keyword evidence="4" id="KW-0347">Helicase</keyword>
<dbReference type="GO" id="GO:0005524">
    <property type="term" value="F:ATP binding"/>
    <property type="evidence" value="ECO:0007669"/>
    <property type="project" value="InterPro"/>
</dbReference>
<dbReference type="Pfam" id="PF12419">
    <property type="entry name" value="DUF3670"/>
    <property type="match status" value="1"/>
</dbReference>
<evidence type="ECO:0000313" key="5">
    <source>
        <dbReference type="Proteomes" id="UP001057753"/>
    </source>
</evidence>
<dbReference type="InterPro" id="IPR022138">
    <property type="entry name" value="DUF3670"/>
</dbReference>
<dbReference type="GO" id="GO:0004386">
    <property type="term" value="F:helicase activity"/>
    <property type="evidence" value="ECO:0007669"/>
    <property type="project" value="UniProtKB-KW"/>
</dbReference>
<keyword evidence="5" id="KW-1185">Reference proteome</keyword>
<proteinExistence type="predicted"/>
<dbReference type="Proteomes" id="UP001057753">
    <property type="component" value="Unassembled WGS sequence"/>
</dbReference>
<dbReference type="PROSITE" id="PS51192">
    <property type="entry name" value="HELICASE_ATP_BIND_1"/>
    <property type="match status" value="1"/>
</dbReference>
<evidence type="ECO:0000259" key="3">
    <source>
        <dbReference type="PROSITE" id="PS51194"/>
    </source>
</evidence>
<keyword evidence="4" id="KW-0547">Nucleotide-binding</keyword>
<dbReference type="PROSITE" id="PS51194">
    <property type="entry name" value="HELICASE_CTER"/>
    <property type="match status" value="1"/>
</dbReference>
<dbReference type="PANTHER" id="PTHR10799">
    <property type="entry name" value="SNF2/RAD54 HELICASE FAMILY"/>
    <property type="match status" value="1"/>
</dbReference>